<dbReference type="EMBL" id="VIWP01000023">
    <property type="protein sequence ID" value="TWF42223.1"/>
    <property type="molecule type" value="Genomic_DNA"/>
</dbReference>
<reference evidence="1 2" key="1">
    <citation type="submission" date="2019-06" db="EMBL/GenBank/DDBJ databases">
        <title>Sorghum-associated microbial communities from plants grown in Nebraska, USA.</title>
        <authorList>
            <person name="Schachtman D."/>
        </authorList>
    </citation>
    <scope>NUCLEOTIDE SEQUENCE [LARGE SCALE GENOMIC DNA]</scope>
    <source>
        <strain evidence="1 2">1225</strain>
    </source>
</reference>
<keyword evidence="2" id="KW-1185">Reference proteome</keyword>
<organism evidence="1 2">
    <name type="scientific">Neorhizobium alkalisoli</name>
    <dbReference type="NCBI Taxonomy" id="528178"/>
    <lineage>
        <taxon>Bacteria</taxon>
        <taxon>Pseudomonadati</taxon>
        <taxon>Pseudomonadota</taxon>
        <taxon>Alphaproteobacteria</taxon>
        <taxon>Hyphomicrobiales</taxon>
        <taxon>Rhizobiaceae</taxon>
        <taxon>Rhizobium/Agrobacterium group</taxon>
        <taxon>Neorhizobium</taxon>
    </lineage>
</organism>
<sequence>MSKTLEEVSKQLQKIDFCMLSTRGETGPFSTRPMSNNGALIPKNWIVFNWSFPR</sequence>
<dbReference type="Proteomes" id="UP000320653">
    <property type="component" value="Unassembled WGS sequence"/>
</dbReference>
<protein>
    <submittedName>
        <fullName evidence="1">Uncharacterized protein</fullName>
    </submittedName>
</protein>
<gene>
    <name evidence="1" type="ORF">FHW37_1231</name>
</gene>
<dbReference type="Gene3D" id="2.30.110.10">
    <property type="entry name" value="Electron Transport, Fmn-binding Protein, Chain A"/>
    <property type="match status" value="1"/>
</dbReference>
<dbReference type="AlphaFoldDB" id="A0A561PVR9"/>
<dbReference type="InterPro" id="IPR012349">
    <property type="entry name" value="Split_barrel_FMN-bd"/>
</dbReference>
<accession>A0A561PVR9</accession>
<proteinExistence type="predicted"/>
<evidence type="ECO:0000313" key="1">
    <source>
        <dbReference type="EMBL" id="TWF42223.1"/>
    </source>
</evidence>
<evidence type="ECO:0000313" key="2">
    <source>
        <dbReference type="Proteomes" id="UP000320653"/>
    </source>
</evidence>
<comment type="caution">
    <text evidence="1">The sequence shown here is derived from an EMBL/GenBank/DDBJ whole genome shotgun (WGS) entry which is preliminary data.</text>
</comment>
<name>A0A561PVR9_9HYPH</name>